<protein>
    <submittedName>
        <fullName evidence="1">Uncharacterized protein</fullName>
    </submittedName>
</protein>
<dbReference type="AlphaFoldDB" id="A0AAD4D3S1"/>
<name>A0AAD4D3S1_9FUNG</name>
<dbReference type="Proteomes" id="UP001194580">
    <property type="component" value="Unassembled WGS sequence"/>
</dbReference>
<accession>A0AAD4D3S1</accession>
<sequence>MAPPVLPSTFLPNISPTSFAGTTNEDVENWLIQLEEYFEATGLESLAPRVTVAKILLKGKARRWVSQQNLSDLPGDQQWNNFKTALKGRFKKLIPRSIILSRPFDRPKIRERLGPFLRIRDLVQCIRVCQAWRHSFEPFLYYEIFSARAFSSAKKWPPLRLVLSPDHRPTNYASYVHRLEFDLAIQAEYLEATFCNLRYIKFQNTGGYFGEYYSPPQTVAGTLRNDSMYPARITEFVRRHHASLQDVVLSTRFTGLSKAFWDLLADESLFPVLAKLSMNPDSLEHYDTYATIALGYPVDQDTSLAFWKACSRLKSLELHNFRSTVPNNYTWPAFSVLEDLILFESSEVNFTSIKVLGLLYQSPRLKTLNWAVFFDTGPWPSSGVLSESDKHRGGDMNAQVINGLARLATSDRLQKLDSLVLSLHPCFSSSVTLDAALAQLLDALATPLVQLEVDRVDITTSLSFPPLQRHFATLKFLHIGQHQSESSWMVQRIMTSCPLLEKFSGSFVRVLDMMEDEPWVCVRIRKLCLKFEFDTMISTPGKTEQDQQSHVGWQLSQLTRLKELSVCGLLGLSYYEGPPEERSKSCN</sequence>
<organism evidence="1 2">
    <name type="scientific">Linnemannia exigua</name>
    <dbReference type="NCBI Taxonomy" id="604196"/>
    <lineage>
        <taxon>Eukaryota</taxon>
        <taxon>Fungi</taxon>
        <taxon>Fungi incertae sedis</taxon>
        <taxon>Mucoromycota</taxon>
        <taxon>Mortierellomycotina</taxon>
        <taxon>Mortierellomycetes</taxon>
        <taxon>Mortierellales</taxon>
        <taxon>Mortierellaceae</taxon>
        <taxon>Linnemannia</taxon>
    </lineage>
</organism>
<proteinExistence type="predicted"/>
<reference evidence="1" key="1">
    <citation type="journal article" date="2020" name="Fungal Divers.">
        <title>Resolving the Mortierellaceae phylogeny through synthesis of multi-gene phylogenetics and phylogenomics.</title>
        <authorList>
            <person name="Vandepol N."/>
            <person name="Liber J."/>
            <person name="Desiro A."/>
            <person name="Na H."/>
            <person name="Kennedy M."/>
            <person name="Barry K."/>
            <person name="Grigoriev I.V."/>
            <person name="Miller A.N."/>
            <person name="O'Donnell K."/>
            <person name="Stajich J.E."/>
            <person name="Bonito G."/>
        </authorList>
    </citation>
    <scope>NUCLEOTIDE SEQUENCE</scope>
    <source>
        <strain evidence="1">NRRL 28262</strain>
    </source>
</reference>
<evidence type="ECO:0000313" key="2">
    <source>
        <dbReference type="Proteomes" id="UP001194580"/>
    </source>
</evidence>
<evidence type="ECO:0000313" key="1">
    <source>
        <dbReference type="EMBL" id="KAG0257347.1"/>
    </source>
</evidence>
<dbReference type="EMBL" id="JAAAIL010002434">
    <property type="protein sequence ID" value="KAG0257347.1"/>
    <property type="molecule type" value="Genomic_DNA"/>
</dbReference>
<comment type="caution">
    <text evidence="1">The sequence shown here is derived from an EMBL/GenBank/DDBJ whole genome shotgun (WGS) entry which is preliminary data.</text>
</comment>
<keyword evidence="2" id="KW-1185">Reference proteome</keyword>
<gene>
    <name evidence="1" type="ORF">BGZ95_005274</name>
</gene>